<dbReference type="OrthoDB" id="1451921at2"/>
<dbReference type="AlphaFoldDB" id="A0A4Q0XLT6"/>
<sequence length="261" mass="29644">MYGKTASVGFSLEKIRTLKNNSNITPELLETIERYHNGSMVQEERIAFEEQLSQDADLKLVVEDIKITLLGIETQALKERMDEFHKEIPENRSVQTSTPKVRFLSFTKIAIAAGIIIALGMFWLLNGSTNDRLYSKHFKPDPGLPTTMSSSDNFVFYDGMVNYKQGDYKKAISKWEKLDKKSPGNDTINYFLGVAYLADKNADEAVSYLNKTIANSESVFLEDALYYLGLAYLKSDRTEAAIQEFQKSKSEKSQEILKDLK</sequence>
<protein>
    <submittedName>
        <fullName evidence="3">Tetratricopeptide repeat protein</fullName>
    </submittedName>
</protein>
<proteinExistence type="predicted"/>
<dbReference type="SUPFAM" id="SSF48452">
    <property type="entry name" value="TPR-like"/>
    <property type="match status" value="1"/>
</dbReference>
<dbReference type="PROSITE" id="PS50005">
    <property type="entry name" value="TPR"/>
    <property type="match status" value="1"/>
</dbReference>
<feature type="transmembrane region" description="Helical" evidence="2">
    <location>
        <begin position="103"/>
        <end position="125"/>
    </location>
</feature>
<keyword evidence="4" id="KW-1185">Reference proteome</keyword>
<dbReference type="Gene3D" id="1.25.40.10">
    <property type="entry name" value="Tetratricopeptide repeat domain"/>
    <property type="match status" value="1"/>
</dbReference>
<dbReference type="InterPro" id="IPR011990">
    <property type="entry name" value="TPR-like_helical_dom_sf"/>
</dbReference>
<keyword evidence="2" id="KW-0472">Membrane</keyword>
<evidence type="ECO:0000256" key="1">
    <source>
        <dbReference type="PROSITE-ProRule" id="PRU00339"/>
    </source>
</evidence>
<dbReference type="Pfam" id="PF14559">
    <property type="entry name" value="TPR_19"/>
    <property type="match status" value="1"/>
</dbReference>
<keyword evidence="1" id="KW-0802">TPR repeat</keyword>
<reference evidence="3 4" key="1">
    <citation type="submission" date="2019-01" db="EMBL/GenBank/DDBJ databases">
        <title>Genome sequence of the Antarctic species Gelidibacter gilvus ACAM 158(T).</title>
        <authorList>
            <person name="Bowman J.P."/>
        </authorList>
    </citation>
    <scope>NUCLEOTIDE SEQUENCE [LARGE SCALE GENOMIC DNA]</scope>
    <source>
        <strain evidence="3 4">IC158</strain>
    </source>
</reference>
<accession>A0A4Q0XLT6</accession>
<evidence type="ECO:0000313" key="4">
    <source>
        <dbReference type="Proteomes" id="UP000289792"/>
    </source>
</evidence>
<name>A0A4Q0XLT6_9FLAO</name>
<evidence type="ECO:0000256" key="2">
    <source>
        <dbReference type="SAM" id="Phobius"/>
    </source>
</evidence>
<organism evidence="3 4">
    <name type="scientific">Gelidibacter gilvus</name>
    <dbReference type="NCBI Taxonomy" id="59602"/>
    <lineage>
        <taxon>Bacteria</taxon>
        <taxon>Pseudomonadati</taxon>
        <taxon>Bacteroidota</taxon>
        <taxon>Flavobacteriia</taxon>
        <taxon>Flavobacteriales</taxon>
        <taxon>Flavobacteriaceae</taxon>
        <taxon>Gelidibacter</taxon>
    </lineage>
</organism>
<dbReference type="EMBL" id="SDDZ01000001">
    <property type="protein sequence ID" value="RXJ52925.1"/>
    <property type="molecule type" value="Genomic_DNA"/>
</dbReference>
<dbReference type="InterPro" id="IPR019734">
    <property type="entry name" value="TPR_rpt"/>
</dbReference>
<dbReference type="Proteomes" id="UP000289792">
    <property type="component" value="Unassembled WGS sequence"/>
</dbReference>
<gene>
    <name evidence="3" type="ORF">ESZ48_02955</name>
</gene>
<keyword evidence="2" id="KW-0812">Transmembrane</keyword>
<comment type="caution">
    <text evidence="3">The sequence shown here is derived from an EMBL/GenBank/DDBJ whole genome shotgun (WGS) entry which is preliminary data.</text>
</comment>
<feature type="repeat" description="TPR" evidence="1">
    <location>
        <begin position="222"/>
        <end position="255"/>
    </location>
</feature>
<dbReference type="Pfam" id="PF13174">
    <property type="entry name" value="TPR_6"/>
    <property type="match status" value="1"/>
</dbReference>
<evidence type="ECO:0000313" key="3">
    <source>
        <dbReference type="EMBL" id="RXJ52925.1"/>
    </source>
</evidence>
<keyword evidence="2" id="KW-1133">Transmembrane helix</keyword>